<dbReference type="EMBL" id="CALSDN010000005">
    <property type="protein sequence ID" value="CAH6721042.1"/>
    <property type="molecule type" value="Genomic_DNA"/>
</dbReference>
<sequence length="118" mass="12304">MSDLGRKNFSDKVSEAVTPEDQKSGFEKVKETVTDKADEFAAKGTPDNQKSFGQTIADSAKQGHDDAKAEVSGQEATLADTAGEYLEAAKEQAANAVNYVSGVVTGATEGAKKASDSK</sequence>
<evidence type="ECO:0000313" key="2">
    <source>
        <dbReference type="Proteomes" id="UP001152531"/>
    </source>
</evidence>
<keyword evidence="2" id="KW-1185">Reference proteome</keyword>
<organism evidence="1 2">
    <name type="scientific">[Candida] jaroonii</name>
    <dbReference type="NCBI Taxonomy" id="467808"/>
    <lineage>
        <taxon>Eukaryota</taxon>
        <taxon>Fungi</taxon>
        <taxon>Dikarya</taxon>
        <taxon>Ascomycota</taxon>
        <taxon>Saccharomycotina</taxon>
        <taxon>Pichiomycetes</taxon>
        <taxon>Debaryomycetaceae</taxon>
        <taxon>Yamadazyma</taxon>
    </lineage>
</organism>
<comment type="caution">
    <text evidence="1">The sequence shown here is derived from an EMBL/GenBank/DDBJ whole genome shotgun (WGS) entry which is preliminary data.</text>
</comment>
<keyword evidence="1" id="KW-0346">Stress response</keyword>
<proteinExistence type="predicted"/>
<reference evidence="1" key="1">
    <citation type="submission" date="2022-06" db="EMBL/GenBank/DDBJ databases">
        <authorList>
            <person name="Legras J.-L."/>
            <person name="Devillers H."/>
            <person name="Grondin C."/>
        </authorList>
    </citation>
    <scope>NUCLEOTIDE SEQUENCE</scope>
    <source>
        <strain evidence="1">CLIB 1444</strain>
    </source>
</reference>
<evidence type="ECO:0000313" key="1">
    <source>
        <dbReference type="EMBL" id="CAH6721042.1"/>
    </source>
</evidence>
<protein>
    <submittedName>
        <fullName evidence="1">12 kDa heat shock protein</fullName>
    </submittedName>
</protein>
<dbReference type="Proteomes" id="UP001152531">
    <property type="component" value="Unassembled WGS sequence"/>
</dbReference>
<name>A0ACA9Y8F1_9ASCO</name>
<accession>A0ACA9Y8F1</accession>
<gene>
    <name evidence="1" type="ORF">CLIB1444_05S02300</name>
</gene>